<accession>A0ABW7D5D0</accession>
<proteinExistence type="predicted"/>
<comment type="caution">
    <text evidence="1">The sequence shown here is derived from an EMBL/GenBank/DDBJ whole genome shotgun (WGS) entry which is preliminary data.</text>
</comment>
<name>A0ABW7D5D0_9PSED</name>
<evidence type="ECO:0000313" key="2">
    <source>
        <dbReference type="Proteomes" id="UP001605918"/>
    </source>
</evidence>
<protein>
    <submittedName>
        <fullName evidence="1">Uncharacterized protein</fullName>
    </submittedName>
</protein>
<gene>
    <name evidence="1" type="ORF">ACGSLL_02880</name>
</gene>
<keyword evidence="2" id="KW-1185">Reference proteome</keyword>
<sequence length="60" mass="7237">MIFETGPLNKRTASVHYLERLYDFWKEAPNLMEVNSLLWASMNWPRFWAAQILLITLMFM</sequence>
<dbReference type="EMBL" id="JBIEIL010000001">
    <property type="protein sequence ID" value="MFG6203285.1"/>
    <property type="molecule type" value="Genomic_DNA"/>
</dbReference>
<dbReference type="RefSeq" id="WP_394502956.1">
    <property type="nucleotide sequence ID" value="NZ_JBIEIL010000001.1"/>
</dbReference>
<dbReference type="Proteomes" id="UP001605918">
    <property type="component" value="Unassembled WGS sequence"/>
</dbReference>
<reference evidence="1 2" key="1">
    <citation type="submission" date="2024-10" db="EMBL/GenBank/DDBJ databases">
        <title>Whole genome of Pseudomonas sp Strain RB5.</title>
        <authorList>
            <person name="Selami N."/>
        </authorList>
    </citation>
    <scope>NUCLEOTIDE SEQUENCE [LARGE SCALE GENOMIC DNA]</scope>
    <source>
        <strain evidence="1 2">RB5</strain>
    </source>
</reference>
<organism evidence="1 2">
    <name type="scientific">Pseudomonas retamae</name>
    <dbReference type="NCBI Taxonomy" id="702110"/>
    <lineage>
        <taxon>Bacteria</taxon>
        <taxon>Pseudomonadati</taxon>
        <taxon>Pseudomonadota</taxon>
        <taxon>Gammaproteobacteria</taxon>
        <taxon>Pseudomonadales</taxon>
        <taxon>Pseudomonadaceae</taxon>
        <taxon>Pseudomonas</taxon>
    </lineage>
</organism>
<evidence type="ECO:0000313" key="1">
    <source>
        <dbReference type="EMBL" id="MFG6203285.1"/>
    </source>
</evidence>